<dbReference type="PROSITE" id="PS51747">
    <property type="entry name" value="CYT_DCMP_DEAMINASES_2"/>
    <property type="match status" value="1"/>
</dbReference>
<dbReference type="GO" id="GO:0008033">
    <property type="term" value="P:tRNA processing"/>
    <property type="evidence" value="ECO:0007669"/>
    <property type="project" value="UniProtKB-KW"/>
</dbReference>
<organism evidence="5 6">
    <name type="scientific">Heterodera trifolii</name>
    <dbReference type="NCBI Taxonomy" id="157864"/>
    <lineage>
        <taxon>Eukaryota</taxon>
        <taxon>Metazoa</taxon>
        <taxon>Ecdysozoa</taxon>
        <taxon>Nematoda</taxon>
        <taxon>Chromadorea</taxon>
        <taxon>Rhabditida</taxon>
        <taxon>Tylenchina</taxon>
        <taxon>Tylenchomorpha</taxon>
        <taxon>Tylenchoidea</taxon>
        <taxon>Heteroderidae</taxon>
        <taxon>Heteroderinae</taxon>
        <taxon>Heterodera</taxon>
    </lineage>
</organism>
<evidence type="ECO:0000313" key="5">
    <source>
        <dbReference type="EMBL" id="KAL3114821.1"/>
    </source>
</evidence>
<protein>
    <recommendedName>
        <fullName evidence="4">CMP/dCMP-type deaminase domain-containing protein</fullName>
    </recommendedName>
</protein>
<feature type="domain" description="CMP/dCMP-type deaminase" evidence="4">
    <location>
        <begin position="214"/>
        <end position="360"/>
    </location>
</feature>
<comment type="similarity">
    <text evidence="2">Belongs to the cytidine and deoxycytidylate deaminase family. ADAT3 subfamily.</text>
</comment>
<dbReference type="Pfam" id="PF00383">
    <property type="entry name" value="dCMP_cyt_deam_1"/>
    <property type="match status" value="1"/>
</dbReference>
<dbReference type="Gene3D" id="3.40.140.10">
    <property type="entry name" value="Cytidine Deaminase, domain 2"/>
    <property type="match status" value="1"/>
</dbReference>
<feature type="region of interest" description="Disordered" evidence="3">
    <location>
        <begin position="289"/>
        <end position="309"/>
    </location>
</feature>
<evidence type="ECO:0000256" key="1">
    <source>
        <dbReference type="ARBA" id="ARBA00022694"/>
    </source>
</evidence>
<dbReference type="Proteomes" id="UP001620626">
    <property type="component" value="Unassembled WGS sequence"/>
</dbReference>
<feature type="compositionally biased region" description="Acidic residues" evidence="3">
    <location>
        <begin position="299"/>
        <end position="308"/>
    </location>
</feature>
<name>A0ABD2LI90_9BILA</name>
<dbReference type="SUPFAM" id="SSF53927">
    <property type="entry name" value="Cytidine deaminase-like"/>
    <property type="match status" value="1"/>
</dbReference>
<evidence type="ECO:0000259" key="4">
    <source>
        <dbReference type="PROSITE" id="PS51747"/>
    </source>
</evidence>
<dbReference type="AlphaFoldDB" id="A0ABD2LI90"/>
<gene>
    <name evidence="5" type="ORF">niasHT_014635</name>
</gene>
<comment type="caution">
    <text evidence="5">The sequence shown here is derived from an EMBL/GenBank/DDBJ whole genome shotgun (WGS) entry which is preliminary data.</text>
</comment>
<dbReference type="InterPro" id="IPR016193">
    <property type="entry name" value="Cytidine_deaminase-like"/>
</dbReference>
<keyword evidence="6" id="KW-1185">Reference proteome</keyword>
<dbReference type="PANTHER" id="PTHR11079:SF156">
    <property type="entry name" value="INACTIVE TRNA-SPECIFIC ADENOSINE DEAMINASE-LIKE PROTEIN 3-RELATED"/>
    <property type="match status" value="1"/>
</dbReference>
<proteinExistence type="inferred from homology"/>
<evidence type="ECO:0000256" key="2">
    <source>
        <dbReference type="ARBA" id="ARBA00038160"/>
    </source>
</evidence>
<reference evidence="5 6" key="1">
    <citation type="submission" date="2024-10" db="EMBL/GenBank/DDBJ databases">
        <authorList>
            <person name="Kim D."/>
        </authorList>
    </citation>
    <scope>NUCLEOTIDE SEQUENCE [LARGE SCALE GENOMIC DNA]</scope>
    <source>
        <strain evidence="5">BH-2024</strain>
    </source>
</reference>
<dbReference type="EMBL" id="JBICBT010000407">
    <property type="protein sequence ID" value="KAL3114821.1"/>
    <property type="molecule type" value="Genomic_DNA"/>
</dbReference>
<evidence type="ECO:0000313" key="6">
    <source>
        <dbReference type="Proteomes" id="UP001620626"/>
    </source>
</evidence>
<keyword evidence="1" id="KW-0819">tRNA processing</keyword>
<dbReference type="InterPro" id="IPR002125">
    <property type="entry name" value="CMP_dCMP_dom"/>
</dbReference>
<dbReference type="PANTHER" id="PTHR11079">
    <property type="entry name" value="CYTOSINE DEAMINASE FAMILY MEMBER"/>
    <property type="match status" value="1"/>
</dbReference>
<accession>A0ABD2LI90</accession>
<sequence>MGPNSFLGPTAPTKLMNHHCDCKAIKNGRNGRGGGENEWELEQHHHTTIIIITTTHKNNRATNQLMISTNDENLLDETEKKTKIQRLRNFEIQPILPSSLQTEHIELTEAVVLNVPNKSLFSALLRILPPLPVQFEHLKRVNGTELLVSVGQNGDDGAIGTAERTAIGQLIGGEPTFTGRHIPCLKPQSRHQLEMYRKIWPMSFHKNAKLEAMIDGTLLTAEESERIKQLFVIVERTKGALFYDPATDQIVAEGGDGTAQFEATAANPRQNPLAAHPVLNAIERLSANQRRTTARTDGREEDAEEEVPGQEFSAQYLATGFYAILAMEPCTMCAMALVHVRAKRVFFGTLNAKFGALCSKWRLQESPHINHHFDVFRIVERILL</sequence>
<evidence type="ECO:0000256" key="3">
    <source>
        <dbReference type="SAM" id="MobiDB-lite"/>
    </source>
</evidence>